<reference evidence="3" key="1">
    <citation type="journal article" date="2011" name="Nat. Genet.">
        <title>The genome of the mesopolyploid crop species Brassica rapa.</title>
        <authorList>
            <consortium name="Brassica rapa Genome Sequencing Project Consortium"/>
            <person name="Wang X."/>
            <person name="Wang H."/>
            <person name="Wang J."/>
            <person name="Sun R."/>
            <person name="Wu J."/>
            <person name="Liu S."/>
            <person name="Bai Y."/>
            <person name="Mun J.H."/>
            <person name="Bancroft I."/>
            <person name="Cheng F."/>
            <person name="Huang S."/>
            <person name="Li X."/>
            <person name="Hua W."/>
            <person name="Wang J."/>
            <person name="Wang X."/>
            <person name="Freeling M."/>
            <person name="Pires J.C."/>
            <person name="Paterson A.H."/>
            <person name="Chalhoub B."/>
            <person name="Wang B."/>
            <person name="Hayward A."/>
            <person name="Sharpe A.G."/>
            <person name="Park B.S."/>
            <person name="Weisshaar B."/>
            <person name="Liu B."/>
            <person name="Li B."/>
            <person name="Liu B."/>
            <person name="Tong C."/>
            <person name="Song C."/>
            <person name="Duran C."/>
            <person name="Peng C."/>
            <person name="Geng C."/>
            <person name="Koh C."/>
            <person name="Lin C."/>
            <person name="Edwards D."/>
            <person name="Mu D."/>
            <person name="Shen D."/>
            <person name="Soumpourou E."/>
            <person name="Li F."/>
            <person name="Fraser F."/>
            <person name="Conant G."/>
            <person name="Lassalle G."/>
            <person name="King G.J."/>
            <person name="Bonnema G."/>
            <person name="Tang H."/>
            <person name="Wang H."/>
            <person name="Belcram H."/>
            <person name="Zhou H."/>
            <person name="Hirakawa H."/>
            <person name="Abe H."/>
            <person name="Guo H."/>
            <person name="Wang H."/>
            <person name="Jin H."/>
            <person name="Parkin I.A."/>
            <person name="Batley J."/>
            <person name="Kim J.S."/>
            <person name="Just J."/>
            <person name="Li J."/>
            <person name="Xu J."/>
            <person name="Deng J."/>
            <person name="Kim J.A."/>
            <person name="Li J."/>
            <person name="Yu J."/>
            <person name="Meng J."/>
            <person name="Wang J."/>
            <person name="Min J."/>
            <person name="Poulain J."/>
            <person name="Wang J."/>
            <person name="Hatakeyama K."/>
            <person name="Wu K."/>
            <person name="Wang L."/>
            <person name="Fang L."/>
            <person name="Trick M."/>
            <person name="Links M.G."/>
            <person name="Zhao M."/>
            <person name="Jin M."/>
            <person name="Ramchiary N."/>
            <person name="Drou N."/>
            <person name="Berkman P.J."/>
            <person name="Cai Q."/>
            <person name="Huang Q."/>
            <person name="Li R."/>
            <person name="Tabata S."/>
            <person name="Cheng S."/>
            <person name="Zhang S."/>
            <person name="Zhang S."/>
            <person name="Huang S."/>
            <person name="Sato S."/>
            <person name="Sun S."/>
            <person name="Kwon S.J."/>
            <person name="Choi S.R."/>
            <person name="Lee T.H."/>
            <person name="Fan W."/>
            <person name="Zhao X."/>
            <person name="Tan X."/>
            <person name="Xu X."/>
            <person name="Wang Y."/>
            <person name="Qiu Y."/>
            <person name="Yin Y."/>
            <person name="Li Y."/>
            <person name="Du Y."/>
            <person name="Liao Y."/>
            <person name="Lim Y."/>
            <person name="Narusaka Y."/>
            <person name="Wang Y."/>
            <person name="Wang Z."/>
            <person name="Li Z."/>
            <person name="Wang Z."/>
            <person name="Xiong Z."/>
            <person name="Zhang Z."/>
        </authorList>
    </citation>
    <scope>NUCLEOTIDE SEQUENCE [LARGE SCALE GENOMIC DNA]</scope>
    <source>
        <strain evidence="3">cv. Chiifu-401-42</strain>
    </source>
</reference>
<name>M4FFY0_BRACM</name>
<reference evidence="2" key="3">
    <citation type="submission" date="2023-03" db="UniProtKB">
        <authorList>
            <consortium name="EnsemblPlants"/>
        </authorList>
    </citation>
    <scope>IDENTIFICATION</scope>
    <source>
        <strain evidence="2">cv. Chiifu-401-42</strain>
    </source>
</reference>
<dbReference type="eggNOG" id="KOG1347">
    <property type="taxonomic scope" value="Eukaryota"/>
</dbReference>
<evidence type="ECO:0000313" key="3">
    <source>
        <dbReference type="Proteomes" id="UP000011750"/>
    </source>
</evidence>
<evidence type="ECO:0008006" key="4">
    <source>
        <dbReference type="Google" id="ProtNLM"/>
    </source>
</evidence>
<evidence type="ECO:0000256" key="1">
    <source>
        <dbReference type="ARBA" id="ARBA00010199"/>
    </source>
</evidence>
<sequence>MAGEGGQLTAILLKKTAEEGGENDKLDMKEKVWRESKKLWIVAAPAIFTRFSTSGVSLISQAFIGHLGPTELAAYSITLTVLLRFSNGILVSTLLLS</sequence>
<dbReference type="OMA" id="MEGNINQ"/>
<dbReference type="InterPro" id="IPR002528">
    <property type="entry name" value="MATE_fam"/>
</dbReference>
<dbReference type="Pfam" id="PF01554">
    <property type="entry name" value="MatE"/>
    <property type="match status" value="1"/>
</dbReference>
<evidence type="ECO:0000313" key="2">
    <source>
        <dbReference type="EnsemblPlants" id="Bra040004.1-P"/>
    </source>
</evidence>
<dbReference type="HOGENOM" id="CLU_157514_1_0_1"/>
<accession>M4FFY0</accession>
<proteinExistence type="inferred from homology"/>
<keyword evidence="3" id="KW-1185">Reference proteome</keyword>
<dbReference type="AlphaFoldDB" id="M4FFY0"/>
<dbReference type="GO" id="GO:0042910">
    <property type="term" value="F:xenobiotic transmembrane transporter activity"/>
    <property type="evidence" value="ECO:0007669"/>
    <property type="project" value="InterPro"/>
</dbReference>
<comment type="similarity">
    <text evidence="1">Belongs to the multi antimicrobial extrusion (MATE) (TC 2.A.66.1) family.</text>
</comment>
<dbReference type="STRING" id="51351.M4FFY0"/>
<protein>
    <recommendedName>
        <fullName evidence="4">Protein DETOXIFICATION</fullName>
    </recommendedName>
</protein>
<dbReference type="GO" id="GO:0015297">
    <property type="term" value="F:antiporter activity"/>
    <property type="evidence" value="ECO:0007669"/>
    <property type="project" value="InterPro"/>
</dbReference>
<dbReference type="InParanoid" id="M4FFY0"/>
<dbReference type="Proteomes" id="UP000011750">
    <property type="component" value="Unassembled WGS sequence"/>
</dbReference>
<dbReference type="EnsemblPlants" id="Bra040004.1">
    <property type="protein sequence ID" value="Bra040004.1-P"/>
    <property type="gene ID" value="Bra040004"/>
</dbReference>
<dbReference type="Gramene" id="Bra040004.1">
    <property type="protein sequence ID" value="Bra040004.1-P"/>
    <property type="gene ID" value="Bra040004"/>
</dbReference>
<reference evidence="3" key="2">
    <citation type="journal article" date="2018" name="Hortic Res">
        <title>Improved Brassica rapa reference genome by single-molecule sequencing and chromosome conformation capture technologies.</title>
        <authorList>
            <person name="Zhang L."/>
            <person name="Cai X."/>
            <person name="Wu J."/>
            <person name="Liu M."/>
            <person name="Grob S."/>
            <person name="Cheng F."/>
            <person name="Liang J."/>
            <person name="Cai C."/>
            <person name="Liu Z."/>
            <person name="Liu B."/>
            <person name="Wang F."/>
            <person name="Li S."/>
            <person name="Liu F."/>
            <person name="Li X."/>
            <person name="Cheng L."/>
            <person name="Yang W."/>
            <person name="Li M.H."/>
            <person name="Grossniklaus U."/>
            <person name="Zheng H."/>
            <person name="Wang X."/>
        </authorList>
    </citation>
    <scope>NUCLEOTIDE SEQUENCE [LARGE SCALE GENOMIC DNA]</scope>
    <source>
        <strain evidence="3">cv. Chiifu-401-42</strain>
    </source>
</reference>
<dbReference type="GO" id="GO:0016020">
    <property type="term" value="C:membrane"/>
    <property type="evidence" value="ECO:0007669"/>
    <property type="project" value="InterPro"/>
</dbReference>
<organism evidence="2 3">
    <name type="scientific">Brassica campestris</name>
    <name type="common">Field mustard</name>
    <dbReference type="NCBI Taxonomy" id="3711"/>
    <lineage>
        <taxon>Eukaryota</taxon>
        <taxon>Viridiplantae</taxon>
        <taxon>Streptophyta</taxon>
        <taxon>Embryophyta</taxon>
        <taxon>Tracheophyta</taxon>
        <taxon>Spermatophyta</taxon>
        <taxon>Magnoliopsida</taxon>
        <taxon>eudicotyledons</taxon>
        <taxon>Gunneridae</taxon>
        <taxon>Pentapetalae</taxon>
        <taxon>rosids</taxon>
        <taxon>malvids</taxon>
        <taxon>Brassicales</taxon>
        <taxon>Brassicaceae</taxon>
        <taxon>Brassiceae</taxon>
        <taxon>Brassica</taxon>
    </lineage>
</organism>